<reference evidence="1 2" key="1">
    <citation type="submission" date="2018-10" db="EMBL/GenBank/DDBJ databases">
        <title>Comparative analysis of microorganisms from saline springs in Andes Mountain Range, Colombia.</title>
        <authorList>
            <person name="Rubin E."/>
        </authorList>
    </citation>
    <scope>NUCLEOTIDE SEQUENCE [LARGE SCALE GENOMIC DNA]</scope>
    <source>
        <strain evidence="1 2">USBA 36</strain>
    </source>
</reference>
<protein>
    <submittedName>
        <fullName evidence="1">Lecithin:cholesterol acyltransferase</fullName>
    </submittedName>
</protein>
<evidence type="ECO:0000313" key="2">
    <source>
        <dbReference type="Proteomes" id="UP000277424"/>
    </source>
</evidence>
<dbReference type="EMBL" id="RBIG01000002">
    <property type="protein sequence ID" value="RKQ70351.1"/>
    <property type="molecule type" value="Genomic_DNA"/>
</dbReference>
<evidence type="ECO:0000313" key="1">
    <source>
        <dbReference type="EMBL" id="RKQ70351.1"/>
    </source>
</evidence>
<gene>
    <name evidence="1" type="ORF">BCL74_2295</name>
</gene>
<dbReference type="SUPFAM" id="SSF53474">
    <property type="entry name" value="alpha/beta-Hydrolases"/>
    <property type="match status" value="1"/>
</dbReference>
<accession>A0A420WH79</accession>
<dbReference type="GO" id="GO:0008374">
    <property type="term" value="F:O-acyltransferase activity"/>
    <property type="evidence" value="ECO:0007669"/>
    <property type="project" value="InterPro"/>
</dbReference>
<organism evidence="1 2">
    <name type="scientific">Oceanibaculum indicum</name>
    <dbReference type="NCBI Taxonomy" id="526216"/>
    <lineage>
        <taxon>Bacteria</taxon>
        <taxon>Pseudomonadati</taxon>
        <taxon>Pseudomonadota</taxon>
        <taxon>Alphaproteobacteria</taxon>
        <taxon>Rhodospirillales</taxon>
        <taxon>Oceanibaculaceae</taxon>
        <taxon>Oceanibaculum</taxon>
    </lineage>
</organism>
<dbReference type="GO" id="GO:0006629">
    <property type="term" value="P:lipid metabolic process"/>
    <property type="evidence" value="ECO:0007669"/>
    <property type="project" value="InterPro"/>
</dbReference>
<comment type="caution">
    <text evidence="1">The sequence shown here is derived from an EMBL/GenBank/DDBJ whole genome shotgun (WGS) entry which is preliminary data.</text>
</comment>
<name>A0A420WH79_9PROT</name>
<dbReference type="InterPro" id="IPR029058">
    <property type="entry name" value="AB_hydrolase_fold"/>
</dbReference>
<proteinExistence type="predicted"/>
<dbReference type="OrthoDB" id="7353193at2"/>
<keyword evidence="1" id="KW-0012">Acyltransferase</keyword>
<dbReference type="Pfam" id="PF02450">
    <property type="entry name" value="LCAT"/>
    <property type="match status" value="1"/>
</dbReference>
<dbReference type="AlphaFoldDB" id="A0A420WH79"/>
<keyword evidence="1" id="KW-0808">Transferase</keyword>
<dbReference type="InterPro" id="IPR003386">
    <property type="entry name" value="LACT/PDAT_acylTrfase"/>
</dbReference>
<dbReference type="RefSeq" id="WP_121220085.1">
    <property type="nucleotide sequence ID" value="NZ_RBIG01000002.1"/>
</dbReference>
<dbReference type="Proteomes" id="UP000277424">
    <property type="component" value="Unassembled WGS sequence"/>
</dbReference>
<dbReference type="Gene3D" id="3.40.50.1820">
    <property type="entry name" value="alpha/beta hydrolase"/>
    <property type="match status" value="1"/>
</dbReference>
<sequence length="406" mass="43640">MKVGFRWVLVLFLAALLPALLPGGPVRAEEKPAIIFVPGFMTSEISDGSRRVWLPENAASGPADFRRMIIADGPATPRDGLTANRVMPDYDAFLTALRTQGRVFPFPYDWRQSVFDSAADLERFIAAEPALRDTSRIVLVAHSMGGLVATAYAQNPAGVFRHSARVVKLITMGTPYLGSVQTVLNSRNGMELGPGKILPAHGYQQWTNSFPGFYEMLPAYLDGPGGVPCCIDVSGGEKRPLALWRYADWQRLDWMAGTYDPAAVARTLETGVSGIRQAVGRWRADMPGWVFPIAGLTDWKGDTAKTTSLSFTAKDGRLAAGKGDECTNDTVTCGPGDQAVAQFSASLGRASGVLGQQAGTCSVRLGIGPDGPIFHGDITDDVTVRASVFAALKAKDNADRWCRQQG</sequence>